<organism evidence="9">
    <name type="scientific">Pectinophora gossypiella</name>
    <name type="common">Cotton pink bollworm</name>
    <name type="synonym">Depressaria gossypiella</name>
    <dbReference type="NCBI Taxonomy" id="13191"/>
    <lineage>
        <taxon>Eukaryota</taxon>
        <taxon>Metazoa</taxon>
        <taxon>Ecdysozoa</taxon>
        <taxon>Arthropoda</taxon>
        <taxon>Hexapoda</taxon>
        <taxon>Insecta</taxon>
        <taxon>Pterygota</taxon>
        <taxon>Neoptera</taxon>
        <taxon>Endopterygota</taxon>
        <taxon>Lepidoptera</taxon>
        <taxon>Glossata</taxon>
        <taxon>Ditrysia</taxon>
        <taxon>Gelechioidea</taxon>
        <taxon>Gelechiidae</taxon>
        <taxon>Apatetrinae</taxon>
        <taxon>Pectinophora</taxon>
    </lineage>
</organism>
<evidence type="ECO:0000256" key="3">
    <source>
        <dbReference type="ARBA" id="ARBA00023136"/>
    </source>
</evidence>
<keyword evidence="2 4" id="KW-1133">Transmembrane helix</keyword>
<evidence type="ECO:0000256" key="4">
    <source>
        <dbReference type="RuleBase" id="RU367022"/>
    </source>
</evidence>
<evidence type="ECO:0000313" key="5">
    <source>
        <dbReference type="EMBL" id="JAT80217.1"/>
    </source>
</evidence>
<evidence type="ECO:0000313" key="10">
    <source>
        <dbReference type="EMBL" id="JAT87845.1"/>
    </source>
</evidence>
<evidence type="ECO:0000256" key="2">
    <source>
        <dbReference type="ARBA" id="ARBA00022989"/>
    </source>
</evidence>
<evidence type="ECO:0000313" key="8">
    <source>
        <dbReference type="EMBL" id="JAT84992.1"/>
    </source>
</evidence>
<dbReference type="AlphaFoldDB" id="A0A1E1WEK5"/>
<dbReference type="PANTHER" id="PTHR12483:SF115">
    <property type="entry name" value="COPPER TRANSPORT PROTEIN"/>
    <property type="match status" value="1"/>
</dbReference>
<dbReference type="EMBL" id="GDQN01010837">
    <property type="protein sequence ID" value="JAT80217.1"/>
    <property type="molecule type" value="Transcribed_RNA"/>
</dbReference>
<evidence type="ECO:0000313" key="9">
    <source>
        <dbReference type="EMBL" id="JAT85301.1"/>
    </source>
</evidence>
<keyword evidence="4" id="KW-0187">Copper transport</keyword>
<reference evidence="9" key="1">
    <citation type="submission" date="2015-09" db="EMBL/GenBank/DDBJ databases">
        <title>De novo assembly of Pectinophora gossypiella (Pink Bollworm) gut transcriptome.</title>
        <authorList>
            <person name="Tassone E.E."/>
        </authorList>
    </citation>
    <scope>NUCLEOTIDE SEQUENCE</scope>
</reference>
<evidence type="ECO:0000256" key="1">
    <source>
        <dbReference type="ARBA" id="ARBA00022692"/>
    </source>
</evidence>
<dbReference type="EMBL" id="GDQN01009019">
    <property type="protein sequence ID" value="JAT82035.1"/>
    <property type="molecule type" value="Transcribed_RNA"/>
</dbReference>
<protein>
    <recommendedName>
        <fullName evidence="4">Copper transport protein</fullName>
    </recommendedName>
</protein>
<keyword evidence="1 4" id="KW-0812">Transmembrane</keyword>
<dbReference type="Pfam" id="PF04145">
    <property type="entry name" value="Ctr"/>
    <property type="match status" value="1"/>
</dbReference>
<evidence type="ECO:0000313" key="7">
    <source>
        <dbReference type="EMBL" id="JAT84024.1"/>
    </source>
</evidence>
<keyword evidence="4" id="KW-0406">Ion transport</keyword>
<name>A0A1E1WEK5_PECGO</name>
<dbReference type="InterPro" id="IPR007274">
    <property type="entry name" value="Cop_transporter"/>
</dbReference>
<gene>
    <name evidence="5" type="ORF">g.15427</name>
    <name evidence="10" type="ORF">g.15428</name>
    <name evidence="8" type="ORF">g.15429</name>
    <name evidence="6" type="ORF">g.15432</name>
    <name evidence="7" type="ORF">g.15433</name>
    <name evidence="9" type="ORF">g.15434</name>
</gene>
<feature type="transmembrane region" description="Helical" evidence="4">
    <location>
        <begin position="63"/>
        <end position="80"/>
    </location>
</feature>
<dbReference type="EMBL" id="GDQN01007030">
    <property type="protein sequence ID" value="JAT84024.1"/>
    <property type="molecule type" value="Transcribed_RNA"/>
</dbReference>
<dbReference type="EMBL" id="GDQN01006062">
    <property type="protein sequence ID" value="JAT84992.1"/>
    <property type="molecule type" value="Transcribed_RNA"/>
</dbReference>
<dbReference type="EMBL" id="GDQN01005753">
    <property type="protein sequence ID" value="JAT85301.1"/>
    <property type="molecule type" value="Transcribed_RNA"/>
</dbReference>
<sequence length="186" mass="20251">MEHNHADMHHADMTHADMHHADMTHDHGNHGDGCSSAHAMVFHAGVCQEILFKGWMTTTALELFGSAVAIFLAGVLYEGLKYYREALHARATAATGDSRVNITKTECGANGACGGTAVVKYSMTSSGHIIQTMLHVVQSTASYVLMLVFMTYNVWLCLALVLGLAAGYFCFGWRKNTVVDVTEHCQ</sequence>
<evidence type="ECO:0000313" key="6">
    <source>
        <dbReference type="EMBL" id="JAT82035.1"/>
    </source>
</evidence>
<comment type="similarity">
    <text evidence="4">Belongs to the copper transporter (Ctr) (TC 1.A.56) family. SLC31A subfamily.</text>
</comment>
<keyword evidence="4" id="KW-0186">Copper</keyword>
<keyword evidence="3 4" id="KW-0472">Membrane</keyword>
<dbReference type="GO" id="GO:0016020">
    <property type="term" value="C:membrane"/>
    <property type="evidence" value="ECO:0007669"/>
    <property type="project" value="UniProtKB-SubCell"/>
</dbReference>
<keyword evidence="4" id="KW-0813">Transport</keyword>
<feature type="transmembrane region" description="Helical" evidence="4">
    <location>
        <begin position="143"/>
        <end position="169"/>
    </location>
</feature>
<dbReference type="EMBL" id="GDQN01003209">
    <property type="protein sequence ID" value="JAT87845.1"/>
    <property type="molecule type" value="Transcribed_RNA"/>
</dbReference>
<dbReference type="OrthoDB" id="161814at2759"/>
<comment type="subcellular location">
    <subcellularLocation>
        <location evidence="4">Membrane</location>
        <topology evidence="4">Multi-pass membrane protein</topology>
    </subcellularLocation>
</comment>
<proteinExistence type="inferred from homology"/>
<accession>A0A1E1WEK5</accession>
<dbReference type="PANTHER" id="PTHR12483">
    <property type="entry name" value="SOLUTE CARRIER FAMILY 31 COPPER TRANSPORTERS"/>
    <property type="match status" value="1"/>
</dbReference>
<dbReference type="GO" id="GO:0005375">
    <property type="term" value="F:copper ion transmembrane transporter activity"/>
    <property type="evidence" value="ECO:0007669"/>
    <property type="project" value="UniProtKB-UniRule"/>
</dbReference>